<gene>
    <name evidence="1" type="ORF">ADUPG1_004208</name>
</gene>
<name>A0ABQ5JUP7_9EUKA</name>
<protein>
    <submittedName>
        <fullName evidence="1">Uncharacterized protein</fullName>
    </submittedName>
</protein>
<reference evidence="1" key="1">
    <citation type="submission" date="2022-03" db="EMBL/GenBank/DDBJ databases">
        <title>Draft genome sequence of Aduncisulcus paluster, a free-living microaerophilic Fornicata.</title>
        <authorList>
            <person name="Yuyama I."/>
            <person name="Kume K."/>
            <person name="Tamura T."/>
            <person name="Inagaki Y."/>
            <person name="Hashimoto T."/>
        </authorList>
    </citation>
    <scope>NUCLEOTIDE SEQUENCE</scope>
    <source>
        <strain evidence="1">NY0171</strain>
    </source>
</reference>
<accession>A0ABQ5JUP7</accession>
<sequence length="73" mass="8197">IVSLKELSHYESEMLDLHLLGQQTSSPNSTSLDNPRVPPQLEEEEDTLLLLMSPFISPIELELLQGTNMTPVH</sequence>
<comment type="caution">
    <text evidence="1">The sequence shown here is derived from an EMBL/GenBank/DDBJ whole genome shotgun (WGS) entry which is preliminary data.</text>
</comment>
<evidence type="ECO:0000313" key="2">
    <source>
        <dbReference type="Proteomes" id="UP001057375"/>
    </source>
</evidence>
<proteinExistence type="predicted"/>
<keyword evidence="2" id="KW-1185">Reference proteome</keyword>
<dbReference type="Proteomes" id="UP001057375">
    <property type="component" value="Unassembled WGS sequence"/>
</dbReference>
<dbReference type="EMBL" id="BQXS01006113">
    <property type="protein sequence ID" value="GKT17601.1"/>
    <property type="molecule type" value="Genomic_DNA"/>
</dbReference>
<organism evidence="1 2">
    <name type="scientific">Aduncisulcus paluster</name>
    <dbReference type="NCBI Taxonomy" id="2918883"/>
    <lineage>
        <taxon>Eukaryota</taxon>
        <taxon>Metamonada</taxon>
        <taxon>Carpediemonas-like organisms</taxon>
        <taxon>Aduncisulcus</taxon>
    </lineage>
</organism>
<evidence type="ECO:0000313" key="1">
    <source>
        <dbReference type="EMBL" id="GKT17601.1"/>
    </source>
</evidence>
<feature type="non-terminal residue" evidence="1">
    <location>
        <position position="1"/>
    </location>
</feature>